<dbReference type="UniPathway" id="UPA00275">
    <property type="reaction ID" value="UER00402"/>
</dbReference>
<dbReference type="GO" id="GO:0050661">
    <property type="term" value="F:NADP binding"/>
    <property type="evidence" value="ECO:0007669"/>
    <property type="project" value="InterPro"/>
</dbReference>
<dbReference type="Gene3D" id="3.40.430.10">
    <property type="entry name" value="Dihydrofolate Reductase, subunit A"/>
    <property type="match status" value="1"/>
</dbReference>
<evidence type="ECO:0000256" key="2">
    <source>
        <dbReference type="ARBA" id="ARBA00013173"/>
    </source>
</evidence>
<evidence type="ECO:0000256" key="1">
    <source>
        <dbReference type="ARBA" id="ARBA00004910"/>
    </source>
</evidence>
<gene>
    <name evidence="8" type="ORF">KFL_000720200</name>
</gene>
<dbReference type="EC" id="1.1.1.193" evidence="2"/>
<organism evidence="8 9">
    <name type="scientific">Klebsormidium nitens</name>
    <name type="common">Green alga</name>
    <name type="synonym">Ulothrix nitens</name>
    <dbReference type="NCBI Taxonomy" id="105231"/>
    <lineage>
        <taxon>Eukaryota</taxon>
        <taxon>Viridiplantae</taxon>
        <taxon>Streptophyta</taxon>
        <taxon>Klebsormidiophyceae</taxon>
        <taxon>Klebsormidiales</taxon>
        <taxon>Klebsormidiaceae</taxon>
        <taxon>Klebsormidium</taxon>
    </lineage>
</organism>
<evidence type="ECO:0000313" key="8">
    <source>
        <dbReference type="EMBL" id="GAQ81151.1"/>
    </source>
</evidence>
<dbReference type="SUPFAM" id="SSF53597">
    <property type="entry name" value="Dihydrofolate reductase-like"/>
    <property type="match status" value="1"/>
</dbReference>
<evidence type="ECO:0000256" key="6">
    <source>
        <dbReference type="SAM" id="MobiDB-lite"/>
    </source>
</evidence>
<reference evidence="8 9" key="1">
    <citation type="journal article" date="2014" name="Nat. Commun.">
        <title>Klebsormidium flaccidum genome reveals primary factors for plant terrestrial adaptation.</title>
        <authorList>
            <person name="Hori K."/>
            <person name="Maruyama F."/>
            <person name="Fujisawa T."/>
            <person name="Togashi T."/>
            <person name="Yamamoto N."/>
            <person name="Seo M."/>
            <person name="Sato S."/>
            <person name="Yamada T."/>
            <person name="Mori H."/>
            <person name="Tajima N."/>
            <person name="Moriyama T."/>
            <person name="Ikeuchi M."/>
            <person name="Watanabe M."/>
            <person name="Wada H."/>
            <person name="Kobayashi K."/>
            <person name="Saito M."/>
            <person name="Masuda T."/>
            <person name="Sasaki-Sekimoto Y."/>
            <person name="Mashiguchi K."/>
            <person name="Awai K."/>
            <person name="Shimojima M."/>
            <person name="Masuda S."/>
            <person name="Iwai M."/>
            <person name="Nobusawa T."/>
            <person name="Narise T."/>
            <person name="Kondo S."/>
            <person name="Saito H."/>
            <person name="Sato R."/>
            <person name="Murakawa M."/>
            <person name="Ihara Y."/>
            <person name="Oshima-Yamada Y."/>
            <person name="Ohtaka K."/>
            <person name="Satoh M."/>
            <person name="Sonobe K."/>
            <person name="Ishii M."/>
            <person name="Ohtani R."/>
            <person name="Kanamori-Sato M."/>
            <person name="Honoki R."/>
            <person name="Miyazaki D."/>
            <person name="Mochizuki H."/>
            <person name="Umetsu J."/>
            <person name="Higashi K."/>
            <person name="Shibata D."/>
            <person name="Kamiya Y."/>
            <person name="Sato N."/>
            <person name="Nakamura Y."/>
            <person name="Tabata S."/>
            <person name="Ida S."/>
            <person name="Kurokawa K."/>
            <person name="Ohta H."/>
        </authorList>
    </citation>
    <scope>NUCLEOTIDE SEQUENCE [LARGE SCALE GENOMIC DNA]</scope>
    <source>
        <strain evidence="8 9">NIES-2285</strain>
    </source>
</reference>
<evidence type="ECO:0000256" key="3">
    <source>
        <dbReference type="ARBA" id="ARBA00022857"/>
    </source>
</evidence>
<dbReference type="AlphaFoldDB" id="A0A1Y1HVZ2"/>
<feature type="region of interest" description="Disordered" evidence="6">
    <location>
        <begin position="89"/>
        <end position="108"/>
    </location>
</feature>
<dbReference type="PROSITE" id="PS51747">
    <property type="entry name" value="CYT_DCMP_DEAMINASES_2"/>
    <property type="match status" value="1"/>
</dbReference>
<dbReference type="OrthoDB" id="206452at2759"/>
<dbReference type="Gene3D" id="1.10.357.40">
    <property type="entry name" value="YbiA-like"/>
    <property type="match status" value="1"/>
</dbReference>
<dbReference type="EMBL" id="DF237021">
    <property type="protein sequence ID" value="GAQ81151.1"/>
    <property type="molecule type" value="Genomic_DNA"/>
</dbReference>
<dbReference type="InterPro" id="IPR016193">
    <property type="entry name" value="Cytidine_deaminase-like"/>
</dbReference>
<dbReference type="Pfam" id="PF01872">
    <property type="entry name" value="RibD_C"/>
    <property type="match status" value="1"/>
</dbReference>
<dbReference type="InterPro" id="IPR002125">
    <property type="entry name" value="CMP_dCMP_dom"/>
</dbReference>
<dbReference type="InterPro" id="IPR004794">
    <property type="entry name" value="Eubact_RibD"/>
</dbReference>
<dbReference type="PANTHER" id="PTHR38011:SF7">
    <property type="entry name" value="2,5-DIAMINO-6-RIBOSYLAMINO-4(3H)-PYRIMIDINONE 5'-PHOSPHATE REDUCTASE"/>
    <property type="match status" value="1"/>
</dbReference>
<proteinExistence type="predicted"/>
<dbReference type="OMA" id="GIRHPLK"/>
<accession>A0A1Y1HVZ2</accession>
<name>A0A1Y1HVZ2_KLENI</name>
<dbReference type="SUPFAM" id="SSF143990">
    <property type="entry name" value="YbiA-like"/>
    <property type="match status" value="1"/>
</dbReference>
<evidence type="ECO:0000259" key="7">
    <source>
        <dbReference type="PROSITE" id="PS51747"/>
    </source>
</evidence>
<dbReference type="GO" id="GO:0009231">
    <property type="term" value="P:riboflavin biosynthetic process"/>
    <property type="evidence" value="ECO:0007669"/>
    <property type="project" value="UniProtKB-UniPathway"/>
</dbReference>
<keyword evidence="5" id="KW-0511">Multifunctional enzyme</keyword>
<dbReference type="NCBIfam" id="TIGR00326">
    <property type="entry name" value="eubact_ribD"/>
    <property type="match status" value="1"/>
</dbReference>
<dbReference type="NCBIfam" id="TIGR02464">
    <property type="entry name" value="ribofla_fusion"/>
    <property type="match status" value="1"/>
</dbReference>
<dbReference type="InterPro" id="IPR002734">
    <property type="entry name" value="RibDG_C"/>
</dbReference>
<dbReference type="CDD" id="cd15457">
    <property type="entry name" value="NADAR"/>
    <property type="match status" value="1"/>
</dbReference>
<dbReference type="InterPro" id="IPR037238">
    <property type="entry name" value="YbiA-like_sf"/>
</dbReference>
<keyword evidence="4" id="KW-0560">Oxidoreductase</keyword>
<evidence type="ECO:0000256" key="4">
    <source>
        <dbReference type="ARBA" id="ARBA00023002"/>
    </source>
</evidence>
<sequence>MAEALHILKASALFGSFTGSQREGPRRGHHSSFPAAGLLRPQMLKTLLMLSSAESIASKPVCQDGVISKAKLGRTVPLSVVAQALDGSGASGGGGGAREAANGKASDSAADSVHIARAIELSKSSEGLTAPHPNAGCVLAHGSEVVGEGFLYAQGTESAEAQAVRAAGPRAAGATAYMNLEPGDCHGDRRAVKVLIDAGVKRAVIGMRHPLSHHRGKAIDALRAAGIVVEVGGEEYRHPPTEEACQKANEALVYRMEFKRPFSVLKYAMTLDGKIAASTGHAAWVSGKESRQKVFAMRGRSDAIIVGGNTVRRDNPRLTTRREGGHLPVRIVMSRTLRLPEDANLWDVSAAPTIVMTQKGAREDFQDRLRRRGVEIVEFDFLTPAGVMDYCYQRGFLQVLWECGGTLSAPAIQAGVIHRVMAFVAPKLIGGITAPTPVGELGFVEMTQAMNLSDVSYDVVGPDLMVSGYLQTPHTNPIRPFSWPAPNQETAPSSVAAPPPPRPRIAFYKAWDLYGAFSNFSPHPITMPDLEGREEEWRSVEHFYQAQKFAGVNDANAESAVRGIREARSSEEAARIGRALERLRPELVRQDWDTAKVEVMYGALCRKFQMHSELSNLLVSTGDLEIVENAPHDFFWGIGRTGQGQNHLGKLLMRVRRELQEVSEKSPAVEVLQDVR</sequence>
<dbReference type="NCBIfam" id="TIGR00227">
    <property type="entry name" value="ribD_Cterm"/>
    <property type="match status" value="1"/>
</dbReference>
<evidence type="ECO:0000313" key="9">
    <source>
        <dbReference type="Proteomes" id="UP000054558"/>
    </source>
</evidence>
<dbReference type="InterPro" id="IPR011549">
    <property type="entry name" value="RibD_C"/>
</dbReference>
<dbReference type="STRING" id="105231.A0A1Y1HVZ2"/>
<evidence type="ECO:0000256" key="5">
    <source>
        <dbReference type="ARBA" id="ARBA00023268"/>
    </source>
</evidence>
<dbReference type="InterPro" id="IPR012816">
    <property type="entry name" value="NADAR"/>
</dbReference>
<comment type="pathway">
    <text evidence="1">Cofactor biosynthesis; riboflavin biosynthesis; 5-amino-6-(D-ribitylamino)uracil from GTP: step 3/4.</text>
</comment>
<dbReference type="Pfam" id="PF08719">
    <property type="entry name" value="NADAR"/>
    <property type="match status" value="1"/>
</dbReference>
<keyword evidence="9" id="KW-1185">Reference proteome</keyword>
<dbReference type="SUPFAM" id="SSF53927">
    <property type="entry name" value="Cytidine deaminase-like"/>
    <property type="match status" value="1"/>
</dbReference>
<feature type="domain" description="CMP/dCMP-type deaminase" evidence="7">
    <location>
        <begin position="109"/>
        <end position="230"/>
    </location>
</feature>
<protein>
    <recommendedName>
        <fullName evidence="2">5-amino-6-(5-phosphoribosylamino)uracil reductase</fullName>
        <ecNumber evidence="2">1.1.1.193</ecNumber>
    </recommendedName>
</protein>
<dbReference type="Gene3D" id="3.40.140.10">
    <property type="entry name" value="Cytidine Deaminase, domain 2"/>
    <property type="match status" value="1"/>
</dbReference>
<keyword evidence="3" id="KW-0521">NADP</keyword>
<dbReference type="GO" id="GO:0008835">
    <property type="term" value="F:diaminohydroxyphosphoribosylaminopyrimidine deaminase activity"/>
    <property type="evidence" value="ECO:0007669"/>
    <property type="project" value="InterPro"/>
</dbReference>
<dbReference type="Proteomes" id="UP000054558">
    <property type="component" value="Unassembled WGS sequence"/>
</dbReference>
<dbReference type="InterPro" id="IPR024072">
    <property type="entry name" value="DHFR-like_dom_sf"/>
</dbReference>
<dbReference type="InterPro" id="IPR050765">
    <property type="entry name" value="Riboflavin_Biosynth_HTPR"/>
</dbReference>
<dbReference type="PANTHER" id="PTHR38011">
    <property type="entry name" value="DIHYDROFOLATE REDUCTASE FAMILY PROTEIN (AFU_ORTHOLOGUE AFUA_8G06820)"/>
    <property type="match status" value="1"/>
</dbReference>
<dbReference type="GO" id="GO:0008703">
    <property type="term" value="F:5-amino-6-(5-phosphoribosylamino)uracil reductase activity"/>
    <property type="evidence" value="ECO:0007669"/>
    <property type="project" value="UniProtKB-EC"/>
</dbReference>